<feature type="non-terminal residue" evidence="1">
    <location>
        <position position="1"/>
    </location>
</feature>
<sequence>FITDNTCKILATPSTNDCNNEDTHEFLFDYKAFQNAKERASLDECNEVNIDIIWEDMDSIEKDSIEKSSTISSDENYLISDIECTNLVLCVLIDIFDGQIKRCPNYAKPRHTLYPLRQLVETSLTNSEQSIFLRLQQTSELSIKKTKEIFIEICSLPDSKPEDWDMKRIREIWLRFRRQIKRQKQNA</sequence>
<evidence type="ECO:0000313" key="1">
    <source>
        <dbReference type="EMBL" id="CAG8603703.1"/>
    </source>
</evidence>
<proteinExistence type="predicted"/>
<keyword evidence="2" id="KW-1185">Reference proteome</keyword>
<dbReference type="EMBL" id="CAJVPP010002542">
    <property type="protein sequence ID" value="CAG8603703.1"/>
    <property type="molecule type" value="Genomic_DNA"/>
</dbReference>
<dbReference type="Proteomes" id="UP000789375">
    <property type="component" value="Unassembled WGS sequence"/>
</dbReference>
<comment type="caution">
    <text evidence="1">The sequence shown here is derived from an EMBL/GenBank/DDBJ whole genome shotgun (WGS) entry which is preliminary data.</text>
</comment>
<accession>A0A9N9GG19</accession>
<organism evidence="1 2">
    <name type="scientific">Funneliformis mosseae</name>
    <name type="common">Endomycorrhizal fungus</name>
    <name type="synonym">Glomus mosseae</name>
    <dbReference type="NCBI Taxonomy" id="27381"/>
    <lineage>
        <taxon>Eukaryota</taxon>
        <taxon>Fungi</taxon>
        <taxon>Fungi incertae sedis</taxon>
        <taxon>Mucoromycota</taxon>
        <taxon>Glomeromycotina</taxon>
        <taxon>Glomeromycetes</taxon>
        <taxon>Glomerales</taxon>
        <taxon>Glomeraceae</taxon>
        <taxon>Funneliformis</taxon>
    </lineage>
</organism>
<protein>
    <submittedName>
        <fullName evidence="1">1751_t:CDS:1</fullName>
    </submittedName>
</protein>
<evidence type="ECO:0000313" key="2">
    <source>
        <dbReference type="Proteomes" id="UP000789375"/>
    </source>
</evidence>
<gene>
    <name evidence="1" type="ORF">FMOSSE_LOCUS9085</name>
</gene>
<name>A0A9N9GG19_FUNMO</name>
<reference evidence="1" key="1">
    <citation type="submission" date="2021-06" db="EMBL/GenBank/DDBJ databases">
        <authorList>
            <person name="Kallberg Y."/>
            <person name="Tangrot J."/>
            <person name="Rosling A."/>
        </authorList>
    </citation>
    <scope>NUCLEOTIDE SEQUENCE</scope>
    <source>
        <strain evidence="1">87-6 pot B 2015</strain>
    </source>
</reference>
<dbReference type="AlphaFoldDB" id="A0A9N9GG19"/>